<dbReference type="AlphaFoldDB" id="F2IJA0"/>
<evidence type="ECO:0000313" key="1">
    <source>
        <dbReference type="EMBL" id="AEA44970.1"/>
    </source>
</evidence>
<dbReference type="Proteomes" id="UP000007463">
    <property type="component" value="Chromosome"/>
</dbReference>
<dbReference type="HOGENOM" id="CLU_104518_0_0_10"/>
<reference evidence="2" key="2">
    <citation type="submission" date="2011-02" db="EMBL/GenBank/DDBJ databases">
        <title>The complete genome of Fluviicola taffensis DSM 16823.</title>
        <authorList>
            <consortium name="US DOE Joint Genome Institute (JGI-PGF)"/>
            <person name="Lucas S."/>
            <person name="Copeland A."/>
            <person name="Lapidus A."/>
            <person name="Bruce D."/>
            <person name="Goodwin L."/>
            <person name="Pitluck S."/>
            <person name="Kyrpides N."/>
            <person name="Mavromatis K."/>
            <person name="Ivanova N."/>
            <person name="Mikhailova N."/>
            <person name="Pagani I."/>
            <person name="Chertkov O."/>
            <person name="Detter J.C."/>
            <person name="Han C."/>
            <person name="Tapia R."/>
            <person name="Land M."/>
            <person name="Hauser L."/>
            <person name="Markowitz V."/>
            <person name="Cheng J.-F."/>
            <person name="Hugenholtz P."/>
            <person name="Woyke T."/>
            <person name="Wu D."/>
            <person name="Tindall B."/>
            <person name="Pomrenke H.G."/>
            <person name="Brambilla E."/>
            <person name="Klenk H.-P."/>
            <person name="Eisen J.A."/>
        </authorList>
    </citation>
    <scope>NUCLEOTIDE SEQUENCE [LARGE SCALE GENOMIC DNA]</scope>
    <source>
        <strain evidence="2">DSM 16823 / RW262 / RW262</strain>
    </source>
</reference>
<name>F2IJA0_FLUTR</name>
<evidence type="ECO:0000313" key="2">
    <source>
        <dbReference type="Proteomes" id="UP000007463"/>
    </source>
</evidence>
<dbReference type="OrthoDB" id="21421at2"/>
<dbReference type="STRING" id="755732.Fluta_2991"/>
<dbReference type="Gene3D" id="3.10.450.50">
    <property type="match status" value="1"/>
</dbReference>
<dbReference type="RefSeq" id="WP_013687739.1">
    <property type="nucleotide sequence ID" value="NC_015321.1"/>
</dbReference>
<sequence>MRNQLNDIRKAITHFPLLKIIENGKFLLVEGDIVLSDREYGEVDRYSVSISFLKCYPNCFPKVIETSKKIPRKDFRHVNPDGTLCLAVEPEERLISKNGITFKFFLDKVLVPHLSRETFRELNGEYADGEYDHGNAGIWEFYIKKLDNTDKKQVLLELNEIRTSKWIGRNEPCTCGSNKKFKNCHLNKWEEIKRLGDEYLKNQIENLKTDLAR</sequence>
<proteinExistence type="predicted"/>
<dbReference type="EMBL" id="CP002542">
    <property type="protein sequence ID" value="AEA44970.1"/>
    <property type="molecule type" value="Genomic_DNA"/>
</dbReference>
<dbReference type="SUPFAM" id="SSF103642">
    <property type="entry name" value="Sec-C motif"/>
    <property type="match status" value="1"/>
</dbReference>
<dbReference type="Pfam" id="PF02810">
    <property type="entry name" value="SEC-C"/>
    <property type="match status" value="1"/>
</dbReference>
<dbReference type="eggNOG" id="COG3012">
    <property type="taxonomic scope" value="Bacteria"/>
</dbReference>
<protein>
    <submittedName>
        <fullName evidence="1">SEC-C motif domain protein</fullName>
    </submittedName>
</protein>
<gene>
    <name evidence="1" type="ordered locus">Fluta_2991</name>
</gene>
<reference evidence="1 2" key="1">
    <citation type="journal article" date="2011" name="Stand. Genomic Sci.">
        <title>Complete genome sequence of the gliding freshwater bacterium Fluviicola taffensis type strain (RW262).</title>
        <authorList>
            <person name="Woyke T."/>
            <person name="Chertkov O."/>
            <person name="Lapidus A."/>
            <person name="Nolan M."/>
            <person name="Lucas S."/>
            <person name="Del Rio T.G."/>
            <person name="Tice H."/>
            <person name="Cheng J.F."/>
            <person name="Tapia R."/>
            <person name="Han C."/>
            <person name="Goodwin L."/>
            <person name="Pitluck S."/>
            <person name="Liolios K."/>
            <person name="Pagani I."/>
            <person name="Ivanova N."/>
            <person name="Huntemann M."/>
            <person name="Mavromatis K."/>
            <person name="Mikhailova N."/>
            <person name="Pati A."/>
            <person name="Chen A."/>
            <person name="Palaniappan K."/>
            <person name="Land M."/>
            <person name="Hauser L."/>
            <person name="Brambilla E.M."/>
            <person name="Rohde M."/>
            <person name="Mwirichia R."/>
            <person name="Sikorski J."/>
            <person name="Tindall B.J."/>
            <person name="Goker M."/>
            <person name="Bristow J."/>
            <person name="Eisen J.A."/>
            <person name="Markowitz V."/>
            <person name="Hugenholtz P."/>
            <person name="Klenk H.P."/>
            <person name="Kyrpides N.C."/>
        </authorList>
    </citation>
    <scope>NUCLEOTIDE SEQUENCE [LARGE SCALE GENOMIC DNA]</scope>
    <source>
        <strain evidence="2">DSM 16823 / RW262 / RW262</strain>
    </source>
</reference>
<organism evidence="1 2">
    <name type="scientific">Fluviicola taffensis (strain DSM 16823 / NCIMB 13979 / RW262)</name>
    <dbReference type="NCBI Taxonomy" id="755732"/>
    <lineage>
        <taxon>Bacteria</taxon>
        <taxon>Pseudomonadati</taxon>
        <taxon>Bacteroidota</taxon>
        <taxon>Flavobacteriia</taxon>
        <taxon>Flavobacteriales</taxon>
        <taxon>Crocinitomicaceae</taxon>
        <taxon>Fluviicola</taxon>
    </lineage>
</organism>
<dbReference type="KEGG" id="fte:Fluta_2991"/>
<dbReference type="InterPro" id="IPR004027">
    <property type="entry name" value="SEC_C_motif"/>
</dbReference>
<accession>F2IJA0</accession>
<keyword evidence="2" id="KW-1185">Reference proteome</keyword>